<evidence type="ECO:0000313" key="1">
    <source>
        <dbReference type="EMBL" id="CAK5282826.1"/>
    </source>
</evidence>
<protein>
    <submittedName>
        <fullName evidence="1">Uncharacterized protein</fullName>
    </submittedName>
</protein>
<keyword evidence="2" id="KW-1185">Reference proteome</keyword>
<organism evidence="1 2">
    <name type="scientific">Mycena citricolor</name>
    <dbReference type="NCBI Taxonomy" id="2018698"/>
    <lineage>
        <taxon>Eukaryota</taxon>
        <taxon>Fungi</taxon>
        <taxon>Dikarya</taxon>
        <taxon>Basidiomycota</taxon>
        <taxon>Agaricomycotina</taxon>
        <taxon>Agaricomycetes</taxon>
        <taxon>Agaricomycetidae</taxon>
        <taxon>Agaricales</taxon>
        <taxon>Marasmiineae</taxon>
        <taxon>Mycenaceae</taxon>
        <taxon>Mycena</taxon>
    </lineage>
</organism>
<accession>A0AAD2HWZ1</accession>
<name>A0AAD2HWZ1_9AGAR</name>
<sequence length="106" mass="11956">MGSRICIKTTKYSCFISKQHRRVANRYLPLSLCGQCAEGRGMSSSGEQRRGHLVTVIEVNGWSGRDTPTTYTLLVRLAHVEGILSIARCHLRIWTNDMAVSKFWSV</sequence>
<feature type="non-terminal residue" evidence="1">
    <location>
        <position position="1"/>
    </location>
</feature>
<reference evidence="1" key="1">
    <citation type="submission" date="2023-11" db="EMBL/GenBank/DDBJ databases">
        <authorList>
            <person name="De Vega J J."/>
            <person name="De Vega J J."/>
        </authorList>
    </citation>
    <scope>NUCLEOTIDE SEQUENCE</scope>
</reference>
<dbReference type="Proteomes" id="UP001295794">
    <property type="component" value="Unassembled WGS sequence"/>
</dbReference>
<dbReference type="AlphaFoldDB" id="A0AAD2HWZ1"/>
<proteinExistence type="predicted"/>
<dbReference type="EMBL" id="CAVNYO010000463">
    <property type="protein sequence ID" value="CAK5282826.1"/>
    <property type="molecule type" value="Genomic_DNA"/>
</dbReference>
<evidence type="ECO:0000313" key="2">
    <source>
        <dbReference type="Proteomes" id="UP001295794"/>
    </source>
</evidence>
<comment type="caution">
    <text evidence="1">The sequence shown here is derived from an EMBL/GenBank/DDBJ whole genome shotgun (WGS) entry which is preliminary data.</text>
</comment>
<gene>
    <name evidence="1" type="ORF">MYCIT1_LOCUS34900</name>
</gene>